<name>A0A3N1UIB0_9BACT</name>
<dbReference type="SUPFAM" id="SSF52540">
    <property type="entry name" value="P-loop containing nucleoside triphosphate hydrolases"/>
    <property type="match status" value="1"/>
</dbReference>
<dbReference type="SMART" id="SM00382">
    <property type="entry name" value="AAA"/>
    <property type="match status" value="1"/>
</dbReference>
<gene>
    <name evidence="5" type="ORF">EDC27_2979</name>
</gene>
<dbReference type="InterPro" id="IPR032823">
    <property type="entry name" value="BCA_ABC_TP_C"/>
</dbReference>
<comment type="caution">
    <text evidence="5">The sequence shown here is derived from an EMBL/GenBank/DDBJ whole genome shotgun (WGS) entry which is preliminary data.</text>
</comment>
<dbReference type="InterPro" id="IPR003439">
    <property type="entry name" value="ABC_transporter-like_ATP-bd"/>
</dbReference>
<reference evidence="5 6" key="1">
    <citation type="submission" date="2018-11" db="EMBL/GenBank/DDBJ databases">
        <title>Genomic Encyclopedia of Type Strains, Phase IV (KMG-IV): sequencing the most valuable type-strain genomes for metagenomic binning, comparative biology and taxonomic classification.</title>
        <authorList>
            <person name="Goeker M."/>
        </authorList>
    </citation>
    <scope>NUCLEOTIDE SEQUENCE [LARGE SCALE GENOMIC DNA]</scope>
    <source>
        <strain evidence="5 6">DSM 22027</strain>
    </source>
</reference>
<dbReference type="CDD" id="cd03219">
    <property type="entry name" value="ABC_Mj1267_LivG_branched"/>
    <property type="match status" value="1"/>
</dbReference>
<protein>
    <submittedName>
        <fullName evidence="5">Amino acid/amide ABC transporter ATP-binding protein 1 (HAAT family)</fullName>
    </submittedName>
</protein>
<dbReference type="FunFam" id="3.40.50.300:FF:000421">
    <property type="entry name" value="Branched-chain amino acid ABC transporter ATP-binding protein"/>
    <property type="match status" value="1"/>
</dbReference>
<proteinExistence type="predicted"/>
<dbReference type="PANTHER" id="PTHR45772:SF7">
    <property type="entry name" value="AMINO ACID ABC TRANSPORTER ATP-BINDING PROTEIN"/>
    <property type="match status" value="1"/>
</dbReference>
<dbReference type="PANTHER" id="PTHR45772">
    <property type="entry name" value="CONSERVED COMPONENT OF ABC TRANSPORTER FOR NATURAL AMINO ACIDS-RELATED"/>
    <property type="match status" value="1"/>
</dbReference>
<dbReference type="InterPro" id="IPR051120">
    <property type="entry name" value="ABC_AA/LPS_Transport"/>
</dbReference>
<dbReference type="InterPro" id="IPR027417">
    <property type="entry name" value="P-loop_NTPase"/>
</dbReference>
<evidence type="ECO:0000313" key="5">
    <source>
        <dbReference type="EMBL" id="ROQ89863.1"/>
    </source>
</evidence>
<dbReference type="EMBL" id="RJVA01000016">
    <property type="protein sequence ID" value="ROQ89863.1"/>
    <property type="molecule type" value="Genomic_DNA"/>
</dbReference>
<sequence>MNDFFRLDNLVMQFGGLTAVKDFSIVIEPGELVGLIGPNGAGKTTVFNMITGFLTPTAGRVLWNGKDITGAPPHVVTAQGIARTFQNIRLFADMSVLENVMVSFHHTLQSRFWKAMLGFPSHRKEEARIEKEARGFLEELHLGHLADEKAGALPYGQQRRLEIARALATRPKLLLLDEPAAGMNPQETMELAQLVRDIRSRYRLTIFLIEHDMKFVMGLCERIKVLDYGITIAEGTPAEIQRHPDVIKAYLGEPKHA</sequence>
<dbReference type="Gene3D" id="3.40.50.300">
    <property type="entry name" value="P-loop containing nucleotide triphosphate hydrolases"/>
    <property type="match status" value="1"/>
</dbReference>
<dbReference type="Proteomes" id="UP000276223">
    <property type="component" value="Unassembled WGS sequence"/>
</dbReference>
<dbReference type="GO" id="GO:0005524">
    <property type="term" value="F:ATP binding"/>
    <property type="evidence" value="ECO:0007669"/>
    <property type="project" value="UniProtKB-KW"/>
</dbReference>
<dbReference type="GO" id="GO:1903806">
    <property type="term" value="P:L-isoleucine import across plasma membrane"/>
    <property type="evidence" value="ECO:0007669"/>
    <property type="project" value="TreeGrafter"/>
</dbReference>
<dbReference type="GO" id="GO:1903805">
    <property type="term" value="P:L-valine import across plasma membrane"/>
    <property type="evidence" value="ECO:0007669"/>
    <property type="project" value="TreeGrafter"/>
</dbReference>
<keyword evidence="2" id="KW-0547">Nucleotide-binding</keyword>
<dbReference type="Pfam" id="PF00005">
    <property type="entry name" value="ABC_tran"/>
    <property type="match status" value="1"/>
</dbReference>
<dbReference type="OrthoDB" id="9809450at2"/>
<evidence type="ECO:0000313" key="6">
    <source>
        <dbReference type="Proteomes" id="UP000276223"/>
    </source>
</evidence>
<keyword evidence="6" id="KW-1185">Reference proteome</keyword>
<evidence type="ECO:0000256" key="1">
    <source>
        <dbReference type="ARBA" id="ARBA00022448"/>
    </source>
</evidence>
<dbReference type="GO" id="GO:0005886">
    <property type="term" value="C:plasma membrane"/>
    <property type="evidence" value="ECO:0007669"/>
    <property type="project" value="TreeGrafter"/>
</dbReference>
<evidence type="ECO:0000256" key="3">
    <source>
        <dbReference type="ARBA" id="ARBA00022840"/>
    </source>
</evidence>
<organism evidence="5 6">
    <name type="scientific">Desulfosoma caldarium</name>
    <dbReference type="NCBI Taxonomy" id="610254"/>
    <lineage>
        <taxon>Bacteria</taxon>
        <taxon>Pseudomonadati</taxon>
        <taxon>Thermodesulfobacteriota</taxon>
        <taxon>Syntrophobacteria</taxon>
        <taxon>Syntrophobacterales</taxon>
        <taxon>Syntrophobacteraceae</taxon>
        <taxon>Desulfosoma</taxon>
    </lineage>
</organism>
<feature type="domain" description="ABC transporter" evidence="4">
    <location>
        <begin position="5"/>
        <end position="253"/>
    </location>
</feature>
<evidence type="ECO:0000259" key="4">
    <source>
        <dbReference type="PROSITE" id="PS50893"/>
    </source>
</evidence>
<dbReference type="GO" id="GO:0015188">
    <property type="term" value="F:L-isoleucine transmembrane transporter activity"/>
    <property type="evidence" value="ECO:0007669"/>
    <property type="project" value="TreeGrafter"/>
</dbReference>
<dbReference type="GO" id="GO:0016887">
    <property type="term" value="F:ATP hydrolysis activity"/>
    <property type="evidence" value="ECO:0007669"/>
    <property type="project" value="InterPro"/>
</dbReference>
<accession>A0A3N1UIB0</accession>
<dbReference type="RefSeq" id="WP_123291422.1">
    <property type="nucleotide sequence ID" value="NZ_RJVA01000016.1"/>
</dbReference>
<dbReference type="InterPro" id="IPR003593">
    <property type="entry name" value="AAA+_ATPase"/>
</dbReference>
<dbReference type="GO" id="GO:0015192">
    <property type="term" value="F:L-phenylalanine transmembrane transporter activity"/>
    <property type="evidence" value="ECO:0007669"/>
    <property type="project" value="TreeGrafter"/>
</dbReference>
<dbReference type="GO" id="GO:0005304">
    <property type="term" value="F:L-valine transmembrane transporter activity"/>
    <property type="evidence" value="ECO:0007669"/>
    <property type="project" value="TreeGrafter"/>
</dbReference>
<dbReference type="AlphaFoldDB" id="A0A3N1UIB0"/>
<keyword evidence="1" id="KW-0813">Transport</keyword>
<dbReference type="Pfam" id="PF12399">
    <property type="entry name" value="BCA_ABC_TP_C"/>
    <property type="match status" value="1"/>
</dbReference>
<dbReference type="GO" id="GO:0042941">
    <property type="term" value="P:D-alanine transmembrane transport"/>
    <property type="evidence" value="ECO:0007669"/>
    <property type="project" value="TreeGrafter"/>
</dbReference>
<dbReference type="PROSITE" id="PS50893">
    <property type="entry name" value="ABC_TRANSPORTER_2"/>
    <property type="match status" value="1"/>
</dbReference>
<evidence type="ECO:0000256" key="2">
    <source>
        <dbReference type="ARBA" id="ARBA00022741"/>
    </source>
</evidence>
<dbReference type="GO" id="GO:0015808">
    <property type="term" value="P:L-alanine transport"/>
    <property type="evidence" value="ECO:0007669"/>
    <property type="project" value="TreeGrafter"/>
</dbReference>
<keyword evidence="3 5" id="KW-0067">ATP-binding</keyword>